<protein>
    <submittedName>
        <fullName evidence="2">Uncharacterized protein</fullName>
    </submittedName>
</protein>
<dbReference type="Proteomes" id="UP001283361">
    <property type="component" value="Unassembled WGS sequence"/>
</dbReference>
<feature type="region of interest" description="Disordered" evidence="1">
    <location>
        <begin position="96"/>
        <end position="128"/>
    </location>
</feature>
<evidence type="ECO:0000313" key="3">
    <source>
        <dbReference type="Proteomes" id="UP001283361"/>
    </source>
</evidence>
<sequence>MVGVNQTDLEQFTSRGSLHQLGPLTLNTPPPLAALTQASSRANAISTHREFALRLHTQRPCALTSQGEYGTNRLISPRHGRLEEWLARPRCEVEIGKRSTGRAATPTPTAPLDLSSPGEEQAVTGRSS</sequence>
<organism evidence="2 3">
    <name type="scientific">Elysia crispata</name>
    <name type="common">lettuce slug</name>
    <dbReference type="NCBI Taxonomy" id="231223"/>
    <lineage>
        <taxon>Eukaryota</taxon>
        <taxon>Metazoa</taxon>
        <taxon>Spiralia</taxon>
        <taxon>Lophotrochozoa</taxon>
        <taxon>Mollusca</taxon>
        <taxon>Gastropoda</taxon>
        <taxon>Heterobranchia</taxon>
        <taxon>Euthyneura</taxon>
        <taxon>Panpulmonata</taxon>
        <taxon>Sacoglossa</taxon>
        <taxon>Placobranchoidea</taxon>
        <taxon>Plakobranchidae</taxon>
        <taxon>Elysia</taxon>
    </lineage>
</organism>
<comment type="caution">
    <text evidence="2">The sequence shown here is derived from an EMBL/GenBank/DDBJ whole genome shotgun (WGS) entry which is preliminary data.</text>
</comment>
<evidence type="ECO:0000313" key="2">
    <source>
        <dbReference type="EMBL" id="KAK3771199.1"/>
    </source>
</evidence>
<keyword evidence="3" id="KW-1185">Reference proteome</keyword>
<evidence type="ECO:0000256" key="1">
    <source>
        <dbReference type="SAM" id="MobiDB-lite"/>
    </source>
</evidence>
<proteinExistence type="predicted"/>
<accession>A0AAE0ZKL3</accession>
<gene>
    <name evidence="2" type="ORF">RRG08_053346</name>
</gene>
<name>A0AAE0ZKL3_9GAST</name>
<dbReference type="EMBL" id="JAWDGP010003764">
    <property type="protein sequence ID" value="KAK3771199.1"/>
    <property type="molecule type" value="Genomic_DNA"/>
</dbReference>
<reference evidence="2" key="1">
    <citation type="journal article" date="2023" name="G3 (Bethesda)">
        <title>A reference genome for the long-term kleptoplast-retaining sea slug Elysia crispata morphotype clarki.</title>
        <authorList>
            <person name="Eastman K.E."/>
            <person name="Pendleton A.L."/>
            <person name="Shaikh M.A."/>
            <person name="Suttiyut T."/>
            <person name="Ogas R."/>
            <person name="Tomko P."/>
            <person name="Gavelis G."/>
            <person name="Widhalm J.R."/>
            <person name="Wisecaver J.H."/>
        </authorList>
    </citation>
    <scope>NUCLEOTIDE SEQUENCE</scope>
    <source>
        <strain evidence="2">ECLA1</strain>
    </source>
</reference>
<dbReference type="AlphaFoldDB" id="A0AAE0ZKL3"/>